<dbReference type="Proteomes" id="UP000249842">
    <property type="component" value="Unassembled WGS sequence"/>
</dbReference>
<proteinExistence type="predicted"/>
<dbReference type="EMBL" id="QFYP01000001">
    <property type="protein sequence ID" value="RAK60950.1"/>
    <property type="molecule type" value="Genomic_DNA"/>
</dbReference>
<feature type="region of interest" description="Disordered" evidence="1">
    <location>
        <begin position="58"/>
        <end position="77"/>
    </location>
</feature>
<keyword evidence="3" id="KW-1185">Reference proteome</keyword>
<accession>A0A328B0N9</accession>
<protein>
    <submittedName>
        <fullName evidence="2">Uncharacterized protein</fullName>
    </submittedName>
</protein>
<reference evidence="3" key="1">
    <citation type="submission" date="2018-05" db="EMBL/GenBank/DDBJ databases">
        <authorList>
            <person name="Li X."/>
        </authorList>
    </citation>
    <scope>NUCLEOTIDE SEQUENCE [LARGE SCALE GENOMIC DNA]</scope>
    <source>
        <strain evidence="3">HKS-05</strain>
    </source>
</reference>
<gene>
    <name evidence="2" type="ORF">DJ021_14590</name>
</gene>
<evidence type="ECO:0000313" key="2">
    <source>
        <dbReference type="EMBL" id="RAK60950.1"/>
    </source>
</evidence>
<dbReference type="RefSeq" id="WP_111458242.1">
    <property type="nucleotide sequence ID" value="NZ_QFYP01000001.1"/>
</dbReference>
<evidence type="ECO:0000256" key="1">
    <source>
        <dbReference type="SAM" id="MobiDB-lite"/>
    </source>
</evidence>
<comment type="caution">
    <text evidence="2">The sequence shown here is derived from an EMBL/GenBank/DDBJ whole genome shotgun (WGS) entry which is preliminary data.</text>
</comment>
<evidence type="ECO:0000313" key="3">
    <source>
        <dbReference type="Proteomes" id="UP000249842"/>
    </source>
</evidence>
<name>A0A328B0N9_9CAUL</name>
<organism evidence="2 3">
    <name type="scientific">Phenylobacterium hankyongense</name>
    <dbReference type="NCBI Taxonomy" id="1813876"/>
    <lineage>
        <taxon>Bacteria</taxon>
        <taxon>Pseudomonadati</taxon>
        <taxon>Pseudomonadota</taxon>
        <taxon>Alphaproteobacteria</taxon>
        <taxon>Caulobacterales</taxon>
        <taxon>Caulobacteraceae</taxon>
        <taxon>Phenylobacterium</taxon>
    </lineage>
</organism>
<sequence length="77" mass="8657">MSRNDTDRARELARNLVEILSSYEEELMGLEQGSPAISQLRRAVGMTIAEACYWISDEGSGRDDWAPPADDEARRAR</sequence>
<feature type="compositionally biased region" description="Basic and acidic residues" evidence="1">
    <location>
        <begin position="59"/>
        <end position="77"/>
    </location>
</feature>
<dbReference type="OrthoDB" id="7211053at2"/>
<dbReference type="AlphaFoldDB" id="A0A328B0N9"/>